<evidence type="ECO:0000313" key="1">
    <source>
        <dbReference type="EMBL" id="MBP2234553.1"/>
    </source>
</evidence>
<dbReference type="Proteomes" id="UP000730739">
    <property type="component" value="Unassembled WGS sequence"/>
</dbReference>
<dbReference type="EMBL" id="JAGILA010000001">
    <property type="protein sequence ID" value="MBP2234553.1"/>
    <property type="molecule type" value="Genomic_DNA"/>
</dbReference>
<keyword evidence="2" id="KW-1185">Reference proteome</keyword>
<evidence type="ECO:0000313" key="2">
    <source>
        <dbReference type="Proteomes" id="UP000730739"/>
    </source>
</evidence>
<protein>
    <submittedName>
        <fullName evidence="1">Uncharacterized protein</fullName>
    </submittedName>
</protein>
<sequence length="201" mass="21476">MVPMLRRSHSKCTHLPRRCRVAVGDVRSPSSWAADPVQGHRTFRASLPARILVKRTAADKHCKRSTGGNFIPICGSRCRALTENRIRIANERGSGGGSFLHFGELPKLPRDGMVDAPWLVRSLTMFTRLAIGAACLAITAASASADLLRSVTVHPACPGTGIAQQLDSLGMTRRGADQCSARNIAATSALAKSSGRAELCF</sequence>
<proteinExistence type="predicted"/>
<reference evidence="1 2" key="1">
    <citation type="submission" date="2021-03" db="EMBL/GenBank/DDBJ databases">
        <title>Genomic Encyclopedia of Type Strains, Phase IV (KMG-IV): sequencing the most valuable type-strain genomes for metagenomic binning, comparative biology and taxonomic classification.</title>
        <authorList>
            <person name="Goeker M."/>
        </authorList>
    </citation>
    <scope>NUCLEOTIDE SEQUENCE [LARGE SCALE GENOMIC DNA]</scope>
    <source>
        <strain evidence="1 2">DSM 13372</strain>
    </source>
</reference>
<accession>A0ABS4QV83</accession>
<gene>
    <name evidence="1" type="ORF">J2Z31_001043</name>
</gene>
<comment type="caution">
    <text evidence="1">The sequence shown here is derived from an EMBL/GenBank/DDBJ whole genome shotgun (WGS) entry which is preliminary data.</text>
</comment>
<name>A0ABS4QV83_9HYPH</name>
<organism evidence="1 2">
    <name type="scientific">Sinorhizobium kostiense</name>
    <dbReference type="NCBI Taxonomy" id="76747"/>
    <lineage>
        <taxon>Bacteria</taxon>
        <taxon>Pseudomonadati</taxon>
        <taxon>Pseudomonadota</taxon>
        <taxon>Alphaproteobacteria</taxon>
        <taxon>Hyphomicrobiales</taxon>
        <taxon>Rhizobiaceae</taxon>
        <taxon>Sinorhizobium/Ensifer group</taxon>
        <taxon>Sinorhizobium</taxon>
    </lineage>
</organism>